<protein>
    <recommendedName>
        <fullName evidence="6">Aspartyl/glutamyl-tRNA(Asn/Gln) amidotransferase subunit C</fullName>
        <shortName evidence="6">Asp/Glu-ADT subunit C</shortName>
        <ecNumber evidence="6">6.3.5.-</ecNumber>
    </recommendedName>
</protein>
<dbReference type="NCBIfam" id="TIGR00135">
    <property type="entry name" value="gatC"/>
    <property type="match status" value="1"/>
</dbReference>
<evidence type="ECO:0000256" key="3">
    <source>
        <dbReference type="ARBA" id="ARBA00024799"/>
    </source>
</evidence>
<evidence type="ECO:0000256" key="1">
    <source>
        <dbReference type="ARBA" id="ARBA00010757"/>
    </source>
</evidence>
<name>A0A845L531_9FIRM</name>
<keyword evidence="6" id="KW-0648">Protein biosynthesis</keyword>
<dbReference type="GO" id="GO:0005524">
    <property type="term" value="F:ATP binding"/>
    <property type="evidence" value="ECO:0007669"/>
    <property type="project" value="UniProtKB-KW"/>
</dbReference>
<keyword evidence="6" id="KW-0547">Nucleotide-binding</keyword>
<accession>A0A845L531</accession>
<keyword evidence="6" id="KW-0436">Ligase</keyword>
<evidence type="ECO:0000256" key="2">
    <source>
        <dbReference type="ARBA" id="ARBA00011123"/>
    </source>
</evidence>
<dbReference type="PANTHER" id="PTHR15004:SF0">
    <property type="entry name" value="GLUTAMYL-TRNA(GLN) AMIDOTRANSFERASE SUBUNIT C, MITOCHONDRIAL"/>
    <property type="match status" value="1"/>
</dbReference>
<evidence type="ECO:0000313" key="8">
    <source>
        <dbReference type="Proteomes" id="UP000463470"/>
    </source>
</evidence>
<dbReference type="Pfam" id="PF02686">
    <property type="entry name" value="GatC"/>
    <property type="match status" value="1"/>
</dbReference>
<dbReference type="GO" id="GO:0006412">
    <property type="term" value="P:translation"/>
    <property type="evidence" value="ECO:0007669"/>
    <property type="project" value="UniProtKB-UniRule"/>
</dbReference>
<dbReference type="Proteomes" id="UP000463470">
    <property type="component" value="Unassembled WGS sequence"/>
</dbReference>
<evidence type="ECO:0000256" key="5">
    <source>
        <dbReference type="ARBA" id="ARBA00047913"/>
    </source>
</evidence>
<dbReference type="InterPro" id="IPR003837">
    <property type="entry name" value="GatC"/>
</dbReference>
<evidence type="ECO:0000256" key="4">
    <source>
        <dbReference type="ARBA" id="ARBA00047380"/>
    </source>
</evidence>
<dbReference type="HAMAP" id="MF_00122">
    <property type="entry name" value="GatC"/>
    <property type="match status" value="1"/>
</dbReference>
<keyword evidence="7" id="KW-0808">Transferase</keyword>
<dbReference type="Gene3D" id="1.10.20.60">
    <property type="entry name" value="Glu-tRNAGln amidotransferase C subunit, N-terminal domain"/>
    <property type="match status" value="1"/>
</dbReference>
<dbReference type="PANTHER" id="PTHR15004">
    <property type="entry name" value="GLUTAMYL-TRNA(GLN) AMIDOTRANSFERASE SUBUNIT C, MITOCHONDRIAL"/>
    <property type="match status" value="1"/>
</dbReference>
<comment type="similarity">
    <text evidence="1 6">Belongs to the GatC family.</text>
</comment>
<sequence>MALTKAEVEHVAMLARLELSEADVERYTTQLNAILDYAQRLQALDTKDVPPTAHVFPLHNVMRDDRIDPSMDREKIVANAPEEEDGFFRVPRIV</sequence>
<keyword evidence="6" id="KW-0067">ATP-binding</keyword>
<dbReference type="EMBL" id="WXEY01000019">
    <property type="protein sequence ID" value="MZP30816.1"/>
    <property type="molecule type" value="Genomic_DNA"/>
</dbReference>
<gene>
    <name evidence="6 7" type="primary">gatC</name>
    <name evidence="7" type="ORF">GTO91_13945</name>
</gene>
<comment type="subunit">
    <text evidence="2 6">Heterotrimer of A, B and C subunits.</text>
</comment>
<dbReference type="GO" id="GO:0006450">
    <property type="term" value="P:regulation of translational fidelity"/>
    <property type="evidence" value="ECO:0007669"/>
    <property type="project" value="InterPro"/>
</dbReference>
<dbReference type="GO" id="GO:0016740">
    <property type="term" value="F:transferase activity"/>
    <property type="evidence" value="ECO:0007669"/>
    <property type="project" value="UniProtKB-KW"/>
</dbReference>
<dbReference type="OrthoDB" id="9813938at2"/>
<comment type="function">
    <text evidence="3 6">Allows the formation of correctly charged Asn-tRNA(Asn) or Gln-tRNA(Gln) through the transamidation of misacylated Asp-tRNA(Asn) or Glu-tRNA(Gln) in organisms which lack either or both of asparaginyl-tRNA or glutaminyl-tRNA synthetases. The reaction takes place in the presence of glutamine and ATP through an activated phospho-Asp-tRNA(Asn) or phospho-Glu-tRNA(Gln).</text>
</comment>
<evidence type="ECO:0000256" key="6">
    <source>
        <dbReference type="HAMAP-Rule" id="MF_00122"/>
    </source>
</evidence>
<proteinExistence type="inferred from homology"/>
<keyword evidence="8" id="KW-1185">Reference proteome</keyword>
<reference evidence="7 8" key="1">
    <citation type="submission" date="2020-01" db="EMBL/GenBank/DDBJ databases">
        <title>Whole-genome sequence of Heliobacterium undosum DSM 13378.</title>
        <authorList>
            <person name="Kyndt J.A."/>
            <person name="Meyer T.E."/>
        </authorList>
    </citation>
    <scope>NUCLEOTIDE SEQUENCE [LARGE SCALE GENOMIC DNA]</scope>
    <source>
        <strain evidence="7 8">DSM 13378</strain>
    </source>
</reference>
<dbReference type="AlphaFoldDB" id="A0A845L531"/>
<comment type="caution">
    <text evidence="7">The sequence shown here is derived from an EMBL/GenBank/DDBJ whole genome shotgun (WGS) entry which is preliminary data.</text>
</comment>
<dbReference type="GO" id="GO:0070681">
    <property type="term" value="P:glutaminyl-tRNAGln biosynthesis via transamidation"/>
    <property type="evidence" value="ECO:0007669"/>
    <property type="project" value="TreeGrafter"/>
</dbReference>
<evidence type="ECO:0000313" key="7">
    <source>
        <dbReference type="EMBL" id="MZP30816.1"/>
    </source>
</evidence>
<dbReference type="SUPFAM" id="SSF141000">
    <property type="entry name" value="Glu-tRNAGln amidotransferase C subunit"/>
    <property type="match status" value="1"/>
</dbReference>
<dbReference type="RefSeq" id="WP_161259338.1">
    <property type="nucleotide sequence ID" value="NZ_WXEY01000019.1"/>
</dbReference>
<organism evidence="7 8">
    <name type="scientific">Heliomicrobium undosum</name>
    <dbReference type="NCBI Taxonomy" id="121734"/>
    <lineage>
        <taxon>Bacteria</taxon>
        <taxon>Bacillati</taxon>
        <taxon>Bacillota</taxon>
        <taxon>Clostridia</taxon>
        <taxon>Eubacteriales</taxon>
        <taxon>Heliobacteriaceae</taxon>
        <taxon>Heliomicrobium</taxon>
    </lineage>
</organism>
<dbReference type="EC" id="6.3.5.-" evidence="6"/>
<dbReference type="GO" id="GO:0050567">
    <property type="term" value="F:glutaminyl-tRNA synthase (glutamine-hydrolyzing) activity"/>
    <property type="evidence" value="ECO:0007669"/>
    <property type="project" value="UniProtKB-UniRule"/>
</dbReference>
<comment type="catalytic activity">
    <reaction evidence="5 6">
        <text>L-glutamyl-tRNA(Gln) + L-glutamine + ATP + H2O = L-glutaminyl-tRNA(Gln) + L-glutamate + ADP + phosphate + H(+)</text>
        <dbReference type="Rhea" id="RHEA:17521"/>
        <dbReference type="Rhea" id="RHEA-COMP:9681"/>
        <dbReference type="Rhea" id="RHEA-COMP:9684"/>
        <dbReference type="ChEBI" id="CHEBI:15377"/>
        <dbReference type="ChEBI" id="CHEBI:15378"/>
        <dbReference type="ChEBI" id="CHEBI:29985"/>
        <dbReference type="ChEBI" id="CHEBI:30616"/>
        <dbReference type="ChEBI" id="CHEBI:43474"/>
        <dbReference type="ChEBI" id="CHEBI:58359"/>
        <dbReference type="ChEBI" id="CHEBI:78520"/>
        <dbReference type="ChEBI" id="CHEBI:78521"/>
        <dbReference type="ChEBI" id="CHEBI:456216"/>
    </reaction>
</comment>
<dbReference type="InterPro" id="IPR036113">
    <property type="entry name" value="Asp/Glu-ADT_sf_sub_c"/>
</dbReference>
<comment type="catalytic activity">
    <reaction evidence="4 6">
        <text>L-aspartyl-tRNA(Asn) + L-glutamine + ATP + H2O = L-asparaginyl-tRNA(Asn) + L-glutamate + ADP + phosphate + 2 H(+)</text>
        <dbReference type="Rhea" id="RHEA:14513"/>
        <dbReference type="Rhea" id="RHEA-COMP:9674"/>
        <dbReference type="Rhea" id="RHEA-COMP:9677"/>
        <dbReference type="ChEBI" id="CHEBI:15377"/>
        <dbReference type="ChEBI" id="CHEBI:15378"/>
        <dbReference type="ChEBI" id="CHEBI:29985"/>
        <dbReference type="ChEBI" id="CHEBI:30616"/>
        <dbReference type="ChEBI" id="CHEBI:43474"/>
        <dbReference type="ChEBI" id="CHEBI:58359"/>
        <dbReference type="ChEBI" id="CHEBI:78515"/>
        <dbReference type="ChEBI" id="CHEBI:78516"/>
        <dbReference type="ChEBI" id="CHEBI:456216"/>
    </reaction>
</comment>